<organism evidence="4 5">
    <name type="scientific">Kaistia defluvii</name>
    <dbReference type="NCBI Taxonomy" id="410841"/>
    <lineage>
        <taxon>Bacteria</taxon>
        <taxon>Pseudomonadati</taxon>
        <taxon>Pseudomonadota</taxon>
        <taxon>Alphaproteobacteria</taxon>
        <taxon>Hyphomicrobiales</taxon>
        <taxon>Kaistiaceae</taxon>
        <taxon>Kaistia</taxon>
    </lineage>
</organism>
<dbReference type="EMBL" id="JBEPSM010000003">
    <property type="protein sequence ID" value="MET4635756.1"/>
    <property type="molecule type" value="Genomic_DNA"/>
</dbReference>
<evidence type="ECO:0000313" key="5">
    <source>
        <dbReference type="Proteomes" id="UP001549321"/>
    </source>
</evidence>
<dbReference type="NCBIfam" id="TIGR00254">
    <property type="entry name" value="GGDEF"/>
    <property type="match status" value="1"/>
</dbReference>
<dbReference type="PANTHER" id="PTHR45138">
    <property type="entry name" value="REGULATORY COMPONENTS OF SENSORY TRANSDUCTION SYSTEM"/>
    <property type="match status" value="1"/>
</dbReference>
<evidence type="ECO:0000256" key="1">
    <source>
        <dbReference type="ARBA" id="ARBA00012528"/>
    </source>
</evidence>
<comment type="caution">
    <text evidence="4">The sequence shown here is derived from an EMBL/GenBank/DDBJ whole genome shotgun (WGS) entry which is preliminary data.</text>
</comment>
<dbReference type="PANTHER" id="PTHR45138:SF9">
    <property type="entry name" value="DIGUANYLATE CYCLASE DGCM-RELATED"/>
    <property type="match status" value="1"/>
</dbReference>
<dbReference type="InterPro" id="IPR000160">
    <property type="entry name" value="GGDEF_dom"/>
</dbReference>
<sequence>MQGQGSDIPGTIAYTLPRDPERYFRAVEILLSAVQALSFTREPGQVQRIVKTAARQLTRSEGASFVLRDGAACHFVDEDAIAPLWKGLRVPQESRIEGWAMLNRQSVQIRDLTADPRLDASVYQPTFIRSLAVVPIRTHEPIGAIGVYWAEANAPTDDDLRLLIKLADAASLAIENIRIHGELEERVRLRAAELVKAKADIEELSITDELTGLLNRRGFRRAAETILASGSGCQIAFIDVDGLKKVNDKFGHTVGDSLIADCASVLRDSVRQSDVVGRMGGDEFCVLVQAPLAPAETLRNSLRTRLDYFNRLSPAQCTLSISIGIVQAKPGSNESLDDLLSHADALMSMEKHSKSMSESRH</sequence>
<dbReference type="Pfam" id="PF00990">
    <property type="entry name" value="GGDEF"/>
    <property type="match status" value="1"/>
</dbReference>
<dbReference type="Pfam" id="PF13185">
    <property type="entry name" value="GAF_2"/>
    <property type="match status" value="1"/>
</dbReference>
<name>A0ABV2R527_9HYPH</name>
<dbReference type="EC" id="2.7.7.65" evidence="1"/>
<feature type="domain" description="GGDEF" evidence="3">
    <location>
        <begin position="231"/>
        <end position="361"/>
    </location>
</feature>
<dbReference type="PROSITE" id="PS50887">
    <property type="entry name" value="GGDEF"/>
    <property type="match status" value="1"/>
</dbReference>
<dbReference type="SMART" id="SM00065">
    <property type="entry name" value="GAF"/>
    <property type="match status" value="1"/>
</dbReference>
<accession>A0ABV2R527</accession>
<gene>
    <name evidence="4" type="ORF">ABIE08_003707</name>
</gene>
<keyword evidence="5" id="KW-1185">Reference proteome</keyword>
<dbReference type="InterPro" id="IPR003018">
    <property type="entry name" value="GAF"/>
</dbReference>
<evidence type="ECO:0000259" key="3">
    <source>
        <dbReference type="PROSITE" id="PS50887"/>
    </source>
</evidence>
<dbReference type="Gene3D" id="3.30.70.270">
    <property type="match status" value="1"/>
</dbReference>
<protein>
    <recommendedName>
        <fullName evidence="1">diguanylate cyclase</fullName>
        <ecNumber evidence="1">2.7.7.65</ecNumber>
    </recommendedName>
</protein>
<reference evidence="4 5" key="1">
    <citation type="submission" date="2024-06" db="EMBL/GenBank/DDBJ databases">
        <title>Sorghum-associated microbial communities from plants grown in Nebraska, USA.</title>
        <authorList>
            <person name="Schachtman D."/>
        </authorList>
    </citation>
    <scope>NUCLEOTIDE SEQUENCE [LARGE SCALE GENOMIC DNA]</scope>
    <source>
        <strain evidence="4 5">3207</strain>
    </source>
</reference>
<dbReference type="InterPro" id="IPR043128">
    <property type="entry name" value="Rev_trsase/Diguanyl_cyclase"/>
</dbReference>
<proteinExistence type="predicted"/>
<dbReference type="InterPro" id="IPR029787">
    <property type="entry name" value="Nucleotide_cyclase"/>
</dbReference>
<evidence type="ECO:0000313" key="4">
    <source>
        <dbReference type="EMBL" id="MET4635756.1"/>
    </source>
</evidence>
<dbReference type="RefSeq" id="WP_354553311.1">
    <property type="nucleotide sequence ID" value="NZ_JBEPSM010000003.1"/>
</dbReference>
<dbReference type="SUPFAM" id="SSF55781">
    <property type="entry name" value="GAF domain-like"/>
    <property type="match status" value="1"/>
</dbReference>
<dbReference type="Proteomes" id="UP001549321">
    <property type="component" value="Unassembled WGS sequence"/>
</dbReference>
<evidence type="ECO:0000256" key="2">
    <source>
        <dbReference type="ARBA" id="ARBA00034247"/>
    </source>
</evidence>
<dbReference type="SMART" id="SM00267">
    <property type="entry name" value="GGDEF"/>
    <property type="match status" value="1"/>
</dbReference>
<dbReference type="SUPFAM" id="SSF55073">
    <property type="entry name" value="Nucleotide cyclase"/>
    <property type="match status" value="1"/>
</dbReference>
<comment type="catalytic activity">
    <reaction evidence="2">
        <text>2 GTP = 3',3'-c-di-GMP + 2 diphosphate</text>
        <dbReference type="Rhea" id="RHEA:24898"/>
        <dbReference type="ChEBI" id="CHEBI:33019"/>
        <dbReference type="ChEBI" id="CHEBI:37565"/>
        <dbReference type="ChEBI" id="CHEBI:58805"/>
        <dbReference type="EC" id="2.7.7.65"/>
    </reaction>
</comment>
<dbReference type="Gene3D" id="3.30.450.40">
    <property type="match status" value="1"/>
</dbReference>
<dbReference type="InterPro" id="IPR029016">
    <property type="entry name" value="GAF-like_dom_sf"/>
</dbReference>
<dbReference type="InterPro" id="IPR050469">
    <property type="entry name" value="Diguanylate_Cyclase"/>
</dbReference>
<dbReference type="CDD" id="cd01949">
    <property type="entry name" value="GGDEF"/>
    <property type="match status" value="1"/>
</dbReference>